<evidence type="ECO:0000259" key="1">
    <source>
        <dbReference type="Pfam" id="PF02627"/>
    </source>
</evidence>
<sequence>MSLFTSHTADTAPEGSKEILQNAEKQLGFLPNLYANFAEAPQTLKAYMHLSDLMEGTSFSAEEQQVIFLTASVENGCEFCVAAHSVIAKNMVGVAEEIVNSIRDREDTDSDKINALIGFTQAVVRNRGWVDEAAIETFIDAGYSKQQVLEVVLGVAMKTISNYTNHITGTKTNKEFEGEAWSKDS</sequence>
<protein>
    <submittedName>
        <fullName evidence="2">Carboxymuconolactone decarboxylase family protein</fullName>
    </submittedName>
</protein>
<evidence type="ECO:0000313" key="2">
    <source>
        <dbReference type="EMBL" id="GAA0209120.1"/>
    </source>
</evidence>
<comment type="caution">
    <text evidence="2">The sequence shown here is derived from an EMBL/GenBank/DDBJ whole genome shotgun (WGS) entry which is preliminary data.</text>
</comment>
<organism evidence="2 3">
    <name type="scientific">Kangiella japonica</name>
    <dbReference type="NCBI Taxonomy" id="647384"/>
    <lineage>
        <taxon>Bacteria</taxon>
        <taxon>Pseudomonadati</taxon>
        <taxon>Pseudomonadota</taxon>
        <taxon>Gammaproteobacteria</taxon>
        <taxon>Kangiellales</taxon>
        <taxon>Kangiellaceae</taxon>
        <taxon>Kangiella</taxon>
    </lineage>
</organism>
<accession>A0ABN0T147</accession>
<dbReference type="RefSeq" id="WP_343988954.1">
    <property type="nucleotide sequence ID" value="NZ_BAAAFM010000003.1"/>
</dbReference>
<dbReference type="EMBL" id="BAAAFM010000003">
    <property type="protein sequence ID" value="GAA0209120.1"/>
    <property type="molecule type" value="Genomic_DNA"/>
</dbReference>
<proteinExistence type="predicted"/>
<dbReference type="PANTHER" id="PTHR35446">
    <property type="entry name" value="SI:CH211-175M2.5"/>
    <property type="match status" value="1"/>
</dbReference>
<dbReference type="Gene3D" id="1.20.1290.10">
    <property type="entry name" value="AhpD-like"/>
    <property type="match status" value="1"/>
</dbReference>
<dbReference type="InterPro" id="IPR003779">
    <property type="entry name" value="CMD-like"/>
</dbReference>
<dbReference type="SUPFAM" id="SSF69118">
    <property type="entry name" value="AhpD-like"/>
    <property type="match status" value="1"/>
</dbReference>
<dbReference type="InterPro" id="IPR029032">
    <property type="entry name" value="AhpD-like"/>
</dbReference>
<name>A0ABN0T147_9GAMM</name>
<feature type="domain" description="Carboxymuconolactone decarboxylase-like" evidence="1">
    <location>
        <begin position="41"/>
        <end position="108"/>
    </location>
</feature>
<dbReference type="PANTHER" id="PTHR35446:SF3">
    <property type="entry name" value="CMD DOMAIN-CONTAINING PROTEIN"/>
    <property type="match status" value="1"/>
</dbReference>
<evidence type="ECO:0000313" key="3">
    <source>
        <dbReference type="Proteomes" id="UP001501221"/>
    </source>
</evidence>
<reference evidence="2 3" key="1">
    <citation type="journal article" date="2019" name="Int. J. Syst. Evol. Microbiol.">
        <title>The Global Catalogue of Microorganisms (GCM) 10K type strain sequencing project: providing services to taxonomists for standard genome sequencing and annotation.</title>
        <authorList>
            <consortium name="The Broad Institute Genomics Platform"/>
            <consortium name="The Broad Institute Genome Sequencing Center for Infectious Disease"/>
            <person name="Wu L."/>
            <person name="Ma J."/>
        </authorList>
    </citation>
    <scope>NUCLEOTIDE SEQUENCE [LARGE SCALE GENOMIC DNA]</scope>
    <source>
        <strain evidence="2 3">JCM 16211</strain>
    </source>
</reference>
<keyword evidence="3" id="KW-1185">Reference proteome</keyword>
<dbReference type="Pfam" id="PF02627">
    <property type="entry name" value="CMD"/>
    <property type="match status" value="1"/>
</dbReference>
<gene>
    <name evidence="2" type="ORF">GCM10009123_15720</name>
</gene>
<dbReference type="Proteomes" id="UP001501221">
    <property type="component" value="Unassembled WGS sequence"/>
</dbReference>